<feature type="domain" description="DNA-directed DNA polymerase family A palm" evidence="2">
    <location>
        <begin position="2"/>
        <end position="154"/>
    </location>
</feature>
<organism evidence="3">
    <name type="scientific">marine sediment metagenome</name>
    <dbReference type="NCBI Taxonomy" id="412755"/>
    <lineage>
        <taxon>unclassified sequences</taxon>
        <taxon>metagenomes</taxon>
        <taxon>ecological metagenomes</taxon>
    </lineage>
</organism>
<evidence type="ECO:0000256" key="1">
    <source>
        <dbReference type="ARBA" id="ARBA00022705"/>
    </source>
</evidence>
<comment type="caution">
    <text evidence="3">The sequence shown here is derived from an EMBL/GenBank/DDBJ whole genome shotgun (WGS) entry which is preliminary data.</text>
</comment>
<evidence type="ECO:0000259" key="2">
    <source>
        <dbReference type="SMART" id="SM00482"/>
    </source>
</evidence>
<reference evidence="3" key="1">
    <citation type="journal article" date="2014" name="Front. Microbiol.">
        <title>High frequency of phylogenetically diverse reductive dehalogenase-homologous genes in deep subseafloor sedimentary metagenomes.</title>
        <authorList>
            <person name="Kawai M."/>
            <person name="Futagami T."/>
            <person name="Toyoda A."/>
            <person name="Takaki Y."/>
            <person name="Nishi S."/>
            <person name="Hori S."/>
            <person name="Arai W."/>
            <person name="Tsubouchi T."/>
            <person name="Morono Y."/>
            <person name="Uchiyama I."/>
            <person name="Ito T."/>
            <person name="Fujiyama A."/>
            <person name="Inagaki F."/>
            <person name="Takami H."/>
        </authorList>
    </citation>
    <scope>NUCLEOTIDE SEQUENCE</scope>
    <source>
        <strain evidence="3">Expedition CK06-06</strain>
    </source>
</reference>
<dbReference type="AlphaFoldDB" id="X0WKV8"/>
<dbReference type="Pfam" id="PF00476">
    <property type="entry name" value="DNA_pol_A"/>
    <property type="match status" value="1"/>
</dbReference>
<keyword evidence="1" id="KW-0235">DNA replication</keyword>
<sequence length="154" mass="18042">MGRRFREAFIPAQGYLFLSADYSQVELRVLAHLSKDPALIETFLHDRDIHEETAERVFGNASILFKEEKRRRAKIINFSMIYGASAFSLAKELETSTSEAQDFIDLYYEKYPKVRQFLEKKVKDAQEKGFSETIFGRKRQVPELQHKDKMIQQA</sequence>
<dbReference type="EMBL" id="BARS01047984">
    <property type="protein sequence ID" value="GAG31599.1"/>
    <property type="molecule type" value="Genomic_DNA"/>
</dbReference>
<dbReference type="GO" id="GO:0003887">
    <property type="term" value="F:DNA-directed DNA polymerase activity"/>
    <property type="evidence" value="ECO:0007669"/>
    <property type="project" value="InterPro"/>
</dbReference>
<dbReference type="PANTHER" id="PTHR10133">
    <property type="entry name" value="DNA POLYMERASE I"/>
    <property type="match status" value="1"/>
</dbReference>
<dbReference type="InterPro" id="IPR001098">
    <property type="entry name" value="DNA-dir_DNA_pol_A_palm_dom"/>
</dbReference>
<dbReference type="InterPro" id="IPR002298">
    <property type="entry name" value="DNA_polymerase_A"/>
</dbReference>
<dbReference type="PANTHER" id="PTHR10133:SF27">
    <property type="entry name" value="DNA POLYMERASE NU"/>
    <property type="match status" value="1"/>
</dbReference>
<dbReference type="PRINTS" id="PR00868">
    <property type="entry name" value="DNAPOLI"/>
</dbReference>
<dbReference type="SUPFAM" id="SSF56672">
    <property type="entry name" value="DNA/RNA polymerases"/>
    <property type="match status" value="1"/>
</dbReference>
<dbReference type="InterPro" id="IPR043502">
    <property type="entry name" value="DNA/RNA_pol_sf"/>
</dbReference>
<name>X0WKV8_9ZZZZ</name>
<feature type="non-terminal residue" evidence="3">
    <location>
        <position position="154"/>
    </location>
</feature>
<dbReference type="SMART" id="SM00482">
    <property type="entry name" value="POLAc"/>
    <property type="match status" value="1"/>
</dbReference>
<dbReference type="GO" id="GO:0003677">
    <property type="term" value="F:DNA binding"/>
    <property type="evidence" value="ECO:0007669"/>
    <property type="project" value="InterPro"/>
</dbReference>
<accession>X0WKV8</accession>
<gene>
    <name evidence="3" type="ORF">S01H1_71999</name>
</gene>
<protein>
    <recommendedName>
        <fullName evidence="2">DNA-directed DNA polymerase family A palm domain-containing protein</fullName>
    </recommendedName>
</protein>
<proteinExistence type="predicted"/>
<dbReference type="Gene3D" id="1.10.150.20">
    <property type="entry name" value="5' to 3' exonuclease, C-terminal subdomain"/>
    <property type="match status" value="1"/>
</dbReference>
<dbReference type="GO" id="GO:0006261">
    <property type="term" value="P:DNA-templated DNA replication"/>
    <property type="evidence" value="ECO:0007669"/>
    <property type="project" value="InterPro"/>
</dbReference>
<dbReference type="FunFam" id="1.10.150.20:FF:000002">
    <property type="entry name" value="DNA polymerase I"/>
    <property type="match status" value="1"/>
</dbReference>
<evidence type="ECO:0000313" key="3">
    <source>
        <dbReference type="EMBL" id="GAG31599.1"/>
    </source>
</evidence>
<dbReference type="GO" id="GO:0006302">
    <property type="term" value="P:double-strand break repair"/>
    <property type="evidence" value="ECO:0007669"/>
    <property type="project" value="TreeGrafter"/>
</dbReference>